<dbReference type="Pfam" id="PF07007">
    <property type="entry name" value="LprI"/>
    <property type="match status" value="1"/>
</dbReference>
<reference evidence="3" key="1">
    <citation type="submission" date="2016-10" db="EMBL/GenBank/DDBJ databases">
        <authorList>
            <person name="Varghese N."/>
            <person name="Submissions S."/>
        </authorList>
    </citation>
    <scope>NUCLEOTIDE SEQUENCE [LARGE SCALE GENOMIC DNA]</scope>
    <source>
        <strain evidence="3">JS21-1</strain>
    </source>
</reference>
<evidence type="ECO:0000259" key="1">
    <source>
        <dbReference type="Pfam" id="PF07007"/>
    </source>
</evidence>
<dbReference type="STRING" id="1855283.SAMN05216382_0905"/>
<gene>
    <name evidence="2" type="ORF">SAMN05216382_0905</name>
</gene>
<protein>
    <recommendedName>
        <fullName evidence="1">Lysozyme inhibitor LprI-like N-terminal domain-containing protein</fullName>
    </recommendedName>
</protein>
<feature type="domain" description="Lysozyme inhibitor LprI-like N-terminal" evidence="1">
    <location>
        <begin position="1"/>
        <end position="66"/>
    </location>
</feature>
<accession>A0A1H7J1D2</accession>
<sequence length="80" mass="8933">MNRAYSALMRRPPAPAAARLRIAQRARITFRDADDDAQSALYATRTGTMYAPMQAADAIAIIRDRALAREKQLRVLSIDD</sequence>
<keyword evidence="3" id="KW-1185">Reference proteome</keyword>
<proteinExistence type="predicted"/>
<name>A0A1H7J1D2_9SPHN</name>
<dbReference type="AlphaFoldDB" id="A0A1H7J1D2"/>
<dbReference type="Gene3D" id="1.20.1270.180">
    <property type="match status" value="1"/>
</dbReference>
<dbReference type="Proteomes" id="UP000199214">
    <property type="component" value="Unassembled WGS sequence"/>
</dbReference>
<dbReference type="InterPro" id="IPR009739">
    <property type="entry name" value="LprI-like_N"/>
</dbReference>
<organism evidence="2 3">
    <name type="scientific">Sphingomonas palmae</name>
    <dbReference type="NCBI Taxonomy" id="1855283"/>
    <lineage>
        <taxon>Bacteria</taxon>
        <taxon>Pseudomonadati</taxon>
        <taxon>Pseudomonadota</taxon>
        <taxon>Alphaproteobacteria</taxon>
        <taxon>Sphingomonadales</taxon>
        <taxon>Sphingomonadaceae</taxon>
        <taxon>Sphingomonas</taxon>
    </lineage>
</organism>
<dbReference type="RefSeq" id="WP_093003584.1">
    <property type="nucleotide sequence ID" value="NZ_FNZZ01000001.1"/>
</dbReference>
<evidence type="ECO:0000313" key="3">
    <source>
        <dbReference type="Proteomes" id="UP000199214"/>
    </source>
</evidence>
<evidence type="ECO:0000313" key="2">
    <source>
        <dbReference type="EMBL" id="SEK67667.1"/>
    </source>
</evidence>
<dbReference type="EMBL" id="FNZZ01000001">
    <property type="protein sequence ID" value="SEK67667.1"/>
    <property type="molecule type" value="Genomic_DNA"/>
</dbReference>